<accession>A0A069A5X1</accession>
<evidence type="ECO:0000313" key="7">
    <source>
        <dbReference type="Proteomes" id="UP000411588"/>
    </source>
</evidence>
<dbReference type="Proteomes" id="UP000411588">
    <property type="component" value="Unassembled WGS sequence"/>
</dbReference>
<reference evidence="2" key="1">
    <citation type="submission" date="2014-07" db="EMBL/GenBank/DDBJ databases">
        <authorList>
            <person name="Monot Marc"/>
        </authorList>
    </citation>
    <scope>NUCLEOTIDE SEQUENCE</scope>
    <source>
        <strain evidence="3">7032989</strain>
    </source>
</reference>
<feature type="coiled-coil region" evidence="1">
    <location>
        <begin position="44"/>
        <end position="74"/>
    </location>
</feature>
<dbReference type="RefSeq" id="WP_003429842.1">
    <property type="nucleotide sequence ID" value="NZ_AP031492.1"/>
</dbReference>
<dbReference type="EMBL" id="CAADAN010000033">
    <property type="protein sequence ID" value="VFD36746.1"/>
    <property type="molecule type" value="Genomic_DNA"/>
</dbReference>
<dbReference type="EMBL" id="LK932496">
    <property type="protein sequence ID" value="CDS84793.1"/>
    <property type="molecule type" value="Genomic_DNA"/>
</dbReference>
<organism evidence="2">
    <name type="scientific">Clostridioides difficile</name>
    <name type="common">Peptoclostridium difficile</name>
    <dbReference type="NCBI Taxonomy" id="1496"/>
    <lineage>
        <taxon>Bacteria</taxon>
        <taxon>Bacillati</taxon>
        <taxon>Bacillota</taxon>
        <taxon>Clostridia</taxon>
        <taxon>Peptostreptococcales</taxon>
        <taxon>Peptostreptococcaceae</taxon>
        <taxon>Clostridioides</taxon>
    </lineage>
</organism>
<dbReference type="AlphaFoldDB" id="A0A069A5X1"/>
<dbReference type="Proteomes" id="UP000189137">
    <property type="component" value="Unassembled WGS sequence"/>
</dbReference>
<reference evidence="4 6" key="2">
    <citation type="submission" date="2017-02" db="EMBL/GenBank/DDBJ databases">
        <authorList>
            <consortium name="Pathogen Informatics"/>
        </authorList>
    </citation>
    <scope>NUCLEOTIDE SEQUENCE [LARGE SCALE GENOMIC DNA]</scope>
    <source>
        <strain evidence="7">clo34</strain>
        <strain evidence="5">Clo34</strain>
        <strain evidence="4 6">VRECD0157</strain>
    </source>
</reference>
<evidence type="ECO:0000313" key="4">
    <source>
        <dbReference type="EMBL" id="SJT25406.1"/>
    </source>
</evidence>
<gene>
    <name evidence="3" type="ORF">BN1095_890002</name>
    <name evidence="2" type="ORF">BN1096_440001</name>
    <name evidence="5" type="ORF">SAMEA1402399_04159</name>
    <name evidence="4" type="ORF">SAMEA3375112_04089</name>
</gene>
<name>A0A069A5X1_CLODI</name>
<sequence>MAQVRKLNRILTIEECKIDDFLEMGYDLIDETGKVVRYGKSLNVKDLIAENNILRSKVESLEEENKQLKEKNKLTKK</sequence>
<evidence type="ECO:0000313" key="2">
    <source>
        <dbReference type="EMBL" id="CDS84793.1"/>
    </source>
</evidence>
<protein>
    <submittedName>
        <fullName evidence="2">Putative phage protein</fullName>
    </submittedName>
</protein>
<evidence type="ECO:0000313" key="3">
    <source>
        <dbReference type="EMBL" id="CDT81500.1"/>
    </source>
</evidence>
<evidence type="ECO:0000313" key="6">
    <source>
        <dbReference type="Proteomes" id="UP000189137"/>
    </source>
</evidence>
<evidence type="ECO:0000313" key="5">
    <source>
        <dbReference type="EMBL" id="VFD36746.1"/>
    </source>
</evidence>
<evidence type="ECO:0000256" key="1">
    <source>
        <dbReference type="SAM" id="Coils"/>
    </source>
</evidence>
<keyword evidence="1" id="KW-0175">Coiled coil</keyword>
<dbReference type="EMBL" id="LK933533">
    <property type="protein sequence ID" value="CDT81500.1"/>
    <property type="molecule type" value="Genomic_DNA"/>
</dbReference>
<proteinExistence type="predicted"/>
<dbReference type="EMBL" id="FUPS01000021">
    <property type="protein sequence ID" value="SJT25406.1"/>
    <property type="molecule type" value="Genomic_DNA"/>
</dbReference>
<dbReference type="PATRIC" id="fig|1496.854.peg.3348"/>